<evidence type="ECO:0000313" key="7">
    <source>
        <dbReference type="Proteomes" id="UP000070444"/>
    </source>
</evidence>
<dbReference type="OrthoDB" id="2113965at2759"/>
<feature type="compositionally biased region" description="Basic and acidic residues" evidence="3">
    <location>
        <begin position="86"/>
        <end position="96"/>
    </location>
</feature>
<dbReference type="GO" id="GO:0000398">
    <property type="term" value="P:mRNA splicing, via spliceosome"/>
    <property type="evidence" value="ECO:0007669"/>
    <property type="project" value="TreeGrafter"/>
</dbReference>
<dbReference type="Proteomes" id="UP000070444">
    <property type="component" value="Unassembled WGS sequence"/>
</dbReference>
<feature type="region of interest" description="Disordered" evidence="3">
    <location>
        <begin position="271"/>
        <end position="293"/>
    </location>
</feature>
<evidence type="ECO:0000259" key="4">
    <source>
        <dbReference type="Pfam" id="PF04676"/>
    </source>
</evidence>
<accession>A0A137P474</accession>
<dbReference type="GO" id="GO:0071014">
    <property type="term" value="C:post-mRNA release spliceosomal complex"/>
    <property type="evidence" value="ECO:0007669"/>
    <property type="project" value="TreeGrafter"/>
</dbReference>
<dbReference type="Pfam" id="PF04677">
    <property type="entry name" value="CwfJ_C_1"/>
    <property type="match status" value="1"/>
</dbReference>
<feature type="compositionally biased region" description="Basic and acidic residues" evidence="3">
    <location>
        <begin position="12"/>
        <end position="48"/>
    </location>
</feature>
<dbReference type="OMA" id="MQEPSAL"/>
<dbReference type="InterPro" id="IPR040194">
    <property type="entry name" value="Cwf19-like"/>
</dbReference>
<proteinExistence type="inferred from homology"/>
<comment type="similarity">
    <text evidence="1">Belongs to the CWF19 family.</text>
</comment>
<dbReference type="PANTHER" id="PTHR12072:SF5">
    <property type="entry name" value="CWF19-LIKE PROTEIN 2"/>
    <property type="match status" value="1"/>
</dbReference>
<evidence type="ECO:0008006" key="8">
    <source>
        <dbReference type="Google" id="ProtNLM"/>
    </source>
</evidence>
<evidence type="ECO:0000313" key="6">
    <source>
        <dbReference type="EMBL" id="KXN69714.1"/>
    </source>
</evidence>
<feature type="region of interest" description="Disordered" evidence="3">
    <location>
        <begin position="1"/>
        <end position="148"/>
    </location>
</feature>
<evidence type="ECO:0000256" key="3">
    <source>
        <dbReference type="SAM" id="MobiDB-lite"/>
    </source>
</evidence>
<gene>
    <name evidence="6" type="ORF">CONCODRAFT_18117</name>
</gene>
<dbReference type="InterPro" id="IPR006767">
    <property type="entry name" value="Cwf19-like_C_dom-2"/>
</dbReference>
<dbReference type="InterPro" id="IPR006768">
    <property type="entry name" value="Cwf19-like_C_dom-1"/>
</dbReference>
<dbReference type="Pfam" id="PF04676">
    <property type="entry name" value="CwfJ_C_2"/>
    <property type="match status" value="1"/>
</dbReference>
<feature type="compositionally biased region" description="Basic and acidic residues" evidence="3">
    <location>
        <begin position="120"/>
        <end position="137"/>
    </location>
</feature>
<keyword evidence="7" id="KW-1185">Reference proteome</keyword>
<feature type="compositionally biased region" description="Basic residues" evidence="3">
    <location>
        <begin position="65"/>
        <end position="74"/>
    </location>
</feature>
<organism evidence="6 7">
    <name type="scientific">Conidiobolus coronatus (strain ATCC 28846 / CBS 209.66 / NRRL 28638)</name>
    <name type="common">Delacroixia coronata</name>
    <dbReference type="NCBI Taxonomy" id="796925"/>
    <lineage>
        <taxon>Eukaryota</taxon>
        <taxon>Fungi</taxon>
        <taxon>Fungi incertae sedis</taxon>
        <taxon>Zoopagomycota</taxon>
        <taxon>Entomophthoromycotina</taxon>
        <taxon>Entomophthoromycetes</taxon>
        <taxon>Entomophthorales</taxon>
        <taxon>Ancylistaceae</taxon>
        <taxon>Conidiobolus</taxon>
    </lineage>
</organism>
<sequence>MVELPPELQDYLEPKSKKSKSDKERDKSSKSRDKDRDRDRERHSEKSSRKDKHKHRDEAYEREREKRHKHKKSKKEMEDIENNSPIEEKTEFEEPKPAVVRDSWMTEEPTDFLGFGNIKSRREEREEREEKPNKKTIPDQGYFISSREANPYLNGTLQVEDGEEVDLAKPSFTGPGNQGYDRIEVEEEESIHTQESSITPSVDMAALTDDLNRLNSKILRAKLRKNTEEAQKLELEYKELQEKANEIMLNEMNKDKVVVLPEYDIRGRRIDIGNDKQYPHHKPSKKNESNTSSSSTFDIFKLAKLEKQSSGMEYDRQLASQISRDAAFKNDVDYMNDTISHLSKESSKSDTSKRHSAINDYKRSEKAIERCYYCFKDQNTPPATPVVSIGHRVYLGLPNVKELVPGHCQIIPIEHNITTLDCDDDTWSEIRNFMKCLIRCFDAKKCGVIFMETVIDLKSYYHTVIECIPLPYDQYDDCPAYFKEALLESDSNWSQHSKVIDTSKRGFRRSLTSNLPYFHVWYHLDEGIGHVIEEKEKFPQWFGKEVIAGILDLDPSKWRRPDRYSSMDNGRRIDEFKNKFKWDEFNWTSVLDQ</sequence>
<dbReference type="STRING" id="796925.A0A137P474"/>
<evidence type="ECO:0000256" key="1">
    <source>
        <dbReference type="ARBA" id="ARBA00006795"/>
    </source>
</evidence>
<feature type="domain" description="Cwf19-like protein C-terminal" evidence="4">
    <location>
        <begin position="492"/>
        <end position="588"/>
    </location>
</feature>
<dbReference type="Gene3D" id="3.30.428.10">
    <property type="entry name" value="HIT-like"/>
    <property type="match status" value="1"/>
</dbReference>
<keyword evidence="2" id="KW-0175">Coiled coil</keyword>
<dbReference type="AlphaFoldDB" id="A0A137P474"/>
<dbReference type="InterPro" id="IPR036265">
    <property type="entry name" value="HIT-like_sf"/>
</dbReference>
<reference evidence="6 7" key="1">
    <citation type="journal article" date="2015" name="Genome Biol. Evol.">
        <title>Phylogenomic analyses indicate that early fungi evolved digesting cell walls of algal ancestors of land plants.</title>
        <authorList>
            <person name="Chang Y."/>
            <person name="Wang S."/>
            <person name="Sekimoto S."/>
            <person name="Aerts A.L."/>
            <person name="Choi C."/>
            <person name="Clum A."/>
            <person name="LaButti K.M."/>
            <person name="Lindquist E.A."/>
            <person name="Yee Ngan C."/>
            <person name="Ohm R.A."/>
            <person name="Salamov A.A."/>
            <person name="Grigoriev I.V."/>
            <person name="Spatafora J.W."/>
            <person name="Berbee M.L."/>
        </authorList>
    </citation>
    <scope>NUCLEOTIDE SEQUENCE [LARGE SCALE GENOMIC DNA]</scope>
    <source>
        <strain evidence="6 7">NRRL 28638</strain>
    </source>
</reference>
<name>A0A137P474_CONC2</name>
<dbReference type="SUPFAM" id="SSF54197">
    <property type="entry name" value="HIT-like"/>
    <property type="match status" value="1"/>
</dbReference>
<evidence type="ECO:0000259" key="5">
    <source>
        <dbReference type="Pfam" id="PF04677"/>
    </source>
</evidence>
<evidence type="ECO:0000256" key="2">
    <source>
        <dbReference type="SAM" id="Coils"/>
    </source>
</evidence>
<dbReference type="EMBL" id="KQ964525">
    <property type="protein sequence ID" value="KXN69714.1"/>
    <property type="molecule type" value="Genomic_DNA"/>
</dbReference>
<protein>
    <recommendedName>
        <fullName evidence="8">Cwf19-like C-terminal domain-containing protein</fullName>
    </recommendedName>
</protein>
<feature type="domain" description="Cwf19-like C-terminal" evidence="5">
    <location>
        <begin position="359"/>
        <end position="483"/>
    </location>
</feature>
<dbReference type="PANTHER" id="PTHR12072">
    <property type="entry name" value="CWF19, CELL CYCLE CONTROL PROTEIN"/>
    <property type="match status" value="1"/>
</dbReference>
<feature type="coiled-coil region" evidence="2">
    <location>
        <begin position="204"/>
        <end position="250"/>
    </location>
</feature>